<dbReference type="Proteomes" id="UP000321570">
    <property type="component" value="Unassembled WGS sequence"/>
</dbReference>
<protein>
    <submittedName>
        <fullName evidence="1">Uncharacterized protein</fullName>
    </submittedName>
</protein>
<dbReference type="EMBL" id="CABIJS010000277">
    <property type="protein sequence ID" value="VUZ48122.1"/>
    <property type="molecule type" value="Genomic_DNA"/>
</dbReference>
<reference evidence="1 2" key="1">
    <citation type="submission" date="2019-07" db="EMBL/GenBank/DDBJ databases">
        <authorList>
            <person name="Jastrzebski P J."/>
            <person name="Paukszto L."/>
            <person name="Jastrzebski P J."/>
        </authorList>
    </citation>
    <scope>NUCLEOTIDE SEQUENCE [LARGE SCALE GENOMIC DNA]</scope>
    <source>
        <strain evidence="1 2">WMS-il1</strain>
    </source>
</reference>
<organism evidence="1 2">
    <name type="scientific">Hymenolepis diminuta</name>
    <name type="common">Rat tapeworm</name>
    <dbReference type="NCBI Taxonomy" id="6216"/>
    <lineage>
        <taxon>Eukaryota</taxon>
        <taxon>Metazoa</taxon>
        <taxon>Spiralia</taxon>
        <taxon>Lophotrochozoa</taxon>
        <taxon>Platyhelminthes</taxon>
        <taxon>Cestoda</taxon>
        <taxon>Eucestoda</taxon>
        <taxon>Cyclophyllidea</taxon>
        <taxon>Hymenolepididae</taxon>
        <taxon>Hymenolepis</taxon>
    </lineage>
</organism>
<keyword evidence="2" id="KW-1185">Reference proteome</keyword>
<proteinExistence type="predicted"/>
<evidence type="ECO:0000313" key="1">
    <source>
        <dbReference type="EMBL" id="VUZ48122.1"/>
    </source>
</evidence>
<accession>A0A564YLJ0</accession>
<evidence type="ECO:0000313" key="2">
    <source>
        <dbReference type="Proteomes" id="UP000321570"/>
    </source>
</evidence>
<dbReference type="AlphaFoldDB" id="A0A564YLJ0"/>
<sequence length="111" mass="12436">MRCANVNIADSGVLVIVGLEREQVSLQEAGLLTRLSSEGGEGRRWQWRPFTPMDGERCSQLLAVYFTEGVYIVDFDISRHSKDKHRVSSTSLFSLTGKALRTSDDSRRDTA</sequence>
<name>A0A564YLJ0_HYMDI</name>
<gene>
    <name evidence="1" type="ORF">WMSIL1_LOCUS7647</name>
</gene>